<comment type="similarity">
    <text evidence="1">Belongs to the bacterial solute-binding protein 3 family.</text>
</comment>
<evidence type="ECO:0000256" key="3">
    <source>
        <dbReference type="SAM" id="SignalP"/>
    </source>
</evidence>
<feature type="signal peptide" evidence="3">
    <location>
        <begin position="1"/>
        <end position="20"/>
    </location>
</feature>
<protein>
    <submittedName>
        <fullName evidence="5">Transporter substrate-binding domain-containing protein</fullName>
    </submittedName>
</protein>
<dbReference type="EMBL" id="CP137892">
    <property type="protein sequence ID" value="WPC05694.1"/>
    <property type="molecule type" value="Genomic_DNA"/>
</dbReference>
<dbReference type="Pfam" id="PF00497">
    <property type="entry name" value="SBP_bac_3"/>
    <property type="match status" value="1"/>
</dbReference>
<evidence type="ECO:0000256" key="1">
    <source>
        <dbReference type="ARBA" id="ARBA00010333"/>
    </source>
</evidence>
<dbReference type="RefSeq" id="WP_318644885.1">
    <property type="nucleotide sequence ID" value="NZ_CP137892.1"/>
</dbReference>
<feature type="chain" id="PRO_5046763200" evidence="3">
    <location>
        <begin position="21"/>
        <end position="247"/>
    </location>
</feature>
<proteinExistence type="inferred from homology"/>
<evidence type="ECO:0000256" key="2">
    <source>
        <dbReference type="ARBA" id="ARBA00022729"/>
    </source>
</evidence>
<evidence type="ECO:0000313" key="6">
    <source>
        <dbReference type="Proteomes" id="UP001305928"/>
    </source>
</evidence>
<gene>
    <name evidence="5" type="ORF">SBP02_02735</name>
</gene>
<keyword evidence="2 3" id="KW-0732">Signal</keyword>
<dbReference type="PANTHER" id="PTHR35936:SF19">
    <property type="entry name" value="AMINO-ACID-BINDING PROTEIN YXEM-RELATED"/>
    <property type="match status" value="1"/>
</dbReference>
<dbReference type="Gene3D" id="3.40.190.10">
    <property type="entry name" value="Periplasmic binding protein-like II"/>
    <property type="match status" value="2"/>
</dbReference>
<accession>A0ABZ0PZ17</accession>
<evidence type="ECO:0000313" key="5">
    <source>
        <dbReference type="EMBL" id="WPC05694.1"/>
    </source>
</evidence>
<dbReference type="Proteomes" id="UP001305928">
    <property type="component" value="Chromosome"/>
</dbReference>
<dbReference type="InterPro" id="IPR001638">
    <property type="entry name" value="Solute-binding_3/MltF_N"/>
</dbReference>
<reference evidence="5 6" key="1">
    <citation type="submission" date="2023-11" db="EMBL/GenBank/DDBJ databases">
        <title>Complete genome of Pseudomonas benzenivorans BA3361.</title>
        <authorList>
            <person name="Shin S.Y."/>
            <person name="Song J."/>
            <person name="Kang H."/>
        </authorList>
    </citation>
    <scope>NUCLEOTIDE SEQUENCE [LARGE SCALE GENOMIC DNA]</scope>
    <source>
        <strain evidence="5 6">HNIBRBA3361</strain>
    </source>
</reference>
<dbReference type="PANTHER" id="PTHR35936">
    <property type="entry name" value="MEMBRANE-BOUND LYTIC MUREIN TRANSGLYCOSYLASE F"/>
    <property type="match status" value="1"/>
</dbReference>
<sequence length="247" mass="27379">MGTRLVVALLCWLAAGQALAAEPIRVAWRDKAPYHYWENGRAQGFLLQRARRLFAAAEVPAVFVERPSKRIWRDFQRGKQGFCSIGWYRLPERERLAQFSLPFHVDPPHTLLARAETLPAIRAHASFASLLGDPDISLGVVDGVSYGPELDALIAGSANRVVRVTLPPAGLMQMVAAGRVDYMLADQADWQYLRRRDDGLSGLAEYHFHDMPPGLERYILCSKDVSTQVMGRLNRAIAALSAQGGGQ</sequence>
<name>A0ABZ0PZ17_9PSED</name>
<organism evidence="5 6">
    <name type="scientific">Pseudomonas benzenivorans</name>
    <dbReference type="NCBI Taxonomy" id="556533"/>
    <lineage>
        <taxon>Bacteria</taxon>
        <taxon>Pseudomonadati</taxon>
        <taxon>Pseudomonadota</taxon>
        <taxon>Gammaproteobacteria</taxon>
        <taxon>Pseudomonadales</taxon>
        <taxon>Pseudomonadaceae</taxon>
        <taxon>Pseudomonas</taxon>
    </lineage>
</organism>
<feature type="domain" description="Solute-binding protein family 3/N-terminal" evidence="4">
    <location>
        <begin position="24"/>
        <end position="244"/>
    </location>
</feature>
<dbReference type="SUPFAM" id="SSF53850">
    <property type="entry name" value="Periplasmic binding protein-like II"/>
    <property type="match status" value="1"/>
</dbReference>
<keyword evidence="6" id="KW-1185">Reference proteome</keyword>
<evidence type="ECO:0000259" key="4">
    <source>
        <dbReference type="Pfam" id="PF00497"/>
    </source>
</evidence>